<gene>
    <name evidence="1" type="ORF">ACT18_24285</name>
</gene>
<sequence>MNAYTDMLAEFYGNHICQAIDVNPTMLGLTDVEDAMARWWPFLSKADLTDTMNKSIKTHCPGNASARDR</sequence>
<dbReference type="EMBL" id="LFOE01000136">
    <property type="protein sequence ID" value="OBY29211.1"/>
    <property type="molecule type" value="Genomic_DNA"/>
</dbReference>
<proteinExistence type="predicted"/>
<keyword evidence="2" id="KW-1185">Reference proteome</keyword>
<comment type="caution">
    <text evidence="1">The sequence shown here is derived from an EMBL/GenBank/DDBJ whole genome shotgun (WGS) entry which is preliminary data.</text>
</comment>
<dbReference type="Proteomes" id="UP000092668">
    <property type="component" value="Unassembled WGS sequence"/>
</dbReference>
<accession>A0A1B8S8Y8</accession>
<reference evidence="1 2" key="1">
    <citation type="submission" date="2015-06" db="EMBL/GenBank/DDBJ databases">
        <title>Genome sequence of Mycobacterium kumamotonense strain Roo.</title>
        <authorList>
            <person name="Greninger A.L."/>
            <person name="Cunningham G."/>
            <person name="Miller S."/>
        </authorList>
    </citation>
    <scope>NUCLEOTIDE SEQUENCE [LARGE SCALE GENOMIC DNA]</scope>
    <source>
        <strain evidence="1 2">Roo</strain>
    </source>
</reference>
<evidence type="ECO:0000313" key="2">
    <source>
        <dbReference type="Proteomes" id="UP000092668"/>
    </source>
</evidence>
<organism evidence="1 2">
    <name type="scientific">Mycolicibacter kumamotonensis</name>
    <dbReference type="NCBI Taxonomy" id="354243"/>
    <lineage>
        <taxon>Bacteria</taxon>
        <taxon>Bacillati</taxon>
        <taxon>Actinomycetota</taxon>
        <taxon>Actinomycetes</taxon>
        <taxon>Mycobacteriales</taxon>
        <taxon>Mycobacteriaceae</taxon>
        <taxon>Mycolicibacter</taxon>
    </lineage>
</organism>
<name>A0A1B8S8Y8_9MYCO</name>
<dbReference type="RefSeq" id="WP_065289856.1">
    <property type="nucleotide sequence ID" value="NZ_LFOE01000136.1"/>
</dbReference>
<protein>
    <recommendedName>
        <fullName evidence="3">DUF732 domain-containing protein</fullName>
    </recommendedName>
</protein>
<evidence type="ECO:0008006" key="3">
    <source>
        <dbReference type="Google" id="ProtNLM"/>
    </source>
</evidence>
<evidence type="ECO:0000313" key="1">
    <source>
        <dbReference type="EMBL" id="OBY29211.1"/>
    </source>
</evidence>
<dbReference type="AlphaFoldDB" id="A0A1B8S8Y8"/>